<dbReference type="Proteomes" id="UP000499080">
    <property type="component" value="Unassembled WGS sequence"/>
</dbReference>
<dbReference type="GO" id="GO:0003964">
    <property type="term" value="F:RNA-directed DNA polymerase activity"/>
    <property type="evidence" value="ECO:0007669"/>
    <property type="project" value="UniProtKB-KW"/>
</dbReference>
<keyword evidence="10" id="KW-1185">Reference proteome</keyword>
<dbReference type="PROSITE" id="PS50994">
    <property type="entry name" value="INTEGRASE"/>
    <property type="match status" value="1"/>
</dbReference>
<evidence type="ECO:0000256" key="5">
    <source>
        <dbReference type="ARBA" id="ARBA00022801"/>
    </source>
</evidence>
<evidence type="ECO:0000259" key="8">
    <source>
        <dbReference type="PROSITE" id="PS50994"/>
    </source>
</evidence>
<dbReference type="InterPro" id="IPR036397">
    <property type="entry name" value="RNaseH_sf"/>
</dbReference>
<dbReference type="PANTHER" id="PTHR37984">
    <property type="entry name" value="PROTEIN CBG26694"/>
    <property type="match status" value="1"/>
</dbReference>
<keyword evidence="2" id="KW-0548">Nucleotidyltransferase</keyword>
<dbReference type="GO" id="GO:0015074">
    <property type="term" value="P:DNA integration"/>
    <property type="evidence" value="ECO:0007669"/>
    <property type="project" value="InterPro"/>
</dbReference>
<proteinExistence type="predicted"/>
<evidence type="ECO:0000256" key="7">
    <source>
        <dbReference type="SAM" id="MobiDB-lite"/>
    </source>
</evidence>
<sequence length="555" mass="64239">MQQLPIFWAHNERMIIKRSGLKECESFNELKQILSKEPMLCLYNPKSETEIHTDASIDGFGACLLQKSIVDNQLHPVYYMSHKTSDTERKYSSYELEVMAVIEALKKFRPYVLCIPFKIVIDCIAFKQTTSKKDISSKIARWALMLEEYDYIIEHRQGMRMRHVDTLRNPVCMIIQDSLTLQILKAQNSDENVKAIKDLLKIKNQHDDYIIKASRKQGKQGELHPIPKVELPLDTYHVDHLGPLESTNKNYKHILCVTDSFTKFVWLYPTKSTTCQEVLSKLELQKSAFGNPRRIISDKGSAFNSKEFDDYCSSESIQHLSVTTGLPRANGQVERLNSTVKAVISKLSKDDPMKWFKFVPELQCILNSTYQRSISLTPFELLVGVKMRDKTDLKVRELIEEEIRSNFQESRENLRKDAKQQILKLQESNRKTYNLRRKPPNKYKINDIVAITRTQHGPGLKFKSKFLGPYKITKIKPNDTYDVKKIGFVEGPVHTSTCAEYLKPCLRKSQDAAKNGFTSYPRKSQDGSQRVNPESPNKRNLMECLEHFQWINVVS</sequence>
<feature type="domain" description="Integrase catalytic" evidence="8">
    <location>
        <begin position="228"/>
        <end position="386"/>
    </location>
</feature>
<gene>
    <name evidence="9" type="primary">pol_1570</name>
    <name evidence="9" type="ORF">AVEN_223253_1</name>
</gene>
<evidence type="ECO:0000256" key="2">
    <source>
        <dbReference type="ARBA" id="ARBA00022695"/>
    </source>
</evidence>
<protein>
    <submittedName>
        <fullName evidence="9">Pro-Pol polyprotein</fullName>
    </submittedName>
</protein>
<keyword evidence="3" id="KW-0540">Nuclease</keyword>
<evidence type="ECO:0000313" key="9">
    <source>
        <dbReference type="EMBL" id="GBN58274.1"/>
    </source>
</evidence>
<dbReference type="OrthoDB" id="3863715at2759"/>
<evidence type="ECO:0000256" key="6">
    <source>
        <dbReference type="ARBA" id="ARBA00022918"/>
    </source>
</evidence>
<feature type="compositionally biased region" description="Polar residues" evidence="7">
    <location>
        <begin position="516"/>
        <end position="535"/>
    </location>
</feature>
<dbReference type="GO" id="GO:0003676">
    <property type="term" value="F:nucleic acid binding"/>
    <property type="evidence" value="ECO:0007669"/>
    <property type="project" value="InterPro"/>
</dbReference>
<keyword evidence="1" id="KW-0808">Transferase</keyword>
<dbReference type="FunFam" id="3.10.20.370:FF:000001">
    <property type="entry name" value="Retrovirus-related Pol polyprotein from transposon 17.6-like protein"/>
    <property type="match status" value="1"/>
</dbReference>
<keyword evidence="4" id="KW-0255">Endonuclease</keyword>
<dbReference type="CDD" id="cd09274">
    <property type="entry name" value="RNase_HI_RT_Ty3"/>
    <property type="match status" value="1"/>
</dbReference>
<dbReference type="GO" id="GO:0004519">
    <property type="term" value="F:endonuclease activity"/>
    <property type="evidence" value="ECO:0007669"/>
    <property type="project" value="UniProtKB-KW"/>
</dbReference>
<dbReference type="SUPFAM" id="SSF56672">
    <property type="entry name" value="DNA/RNA polymerases"/>
    <property type="match status" value="1"/>
</dbReference>
<feature type="region of interest" description="Disordered" evidence="7">
    <location>
        <begin position="516"/>
        <end position="537"/>
    </location>
</feature>
<accession>A0A4Y2Q4C9</accession>
<dbReference type="EMBL" id="BGPR01012904">
    <property type="protein sequence ID" value="GBN58274.1"/>
    <property type="molecule type" value="Genomic_DNA"/>
</dbReference>
<evidence type="ECO:0000313" key="10">
    <source>
        <dbReference type="Proteomes" id="UP000499080"/>
    </source>
</evidence>
<dbReference type="InterPro" id="IPR041373">
    <property type="entry name" value="RT_RNaseH"/>
</dbReference>
<dbReference type="Pfam" id="PF00665">
    <property type="entry name" value="rve"/>
    <property type="match status" value="1"/>
</dbReference>
<name>A0A4Y2Q4C9_ARAVE</name>
<dbReference type="InterPro" id="IPR001584">
    <property type="entry name" value="Integrase_cat-core"/>
</dbReference>
<dbReference type="Gene3D" id="3.30.420.10">
    <property type="entry name" value="Ribonuclease H-like superfamily/Ribonuclease H"/>
    <property type="match status" value="1"/>
</dbReference>
<dbReference type="Pfam" id="PF17917">
    <property type="entry name" value="RT_RNaseH"/>
    <property type="match status" value="1"/>
</dbReference>
<comment type="caution">
    <text evidence="9">The sequence shown here is derived from an EMBL/GenBank/DDBJ whole genome shotgun (WGS) entry which is preliminary data.</text>
</comment>
<dbReference type="AlphaFoldDB" id="A0A4Y2Q4C9"/>
<dbReference type="SUPFAM" id="SSF53098">
    <property type="entry name" value="Ribonuclease H-like"/>
    <property type="match status" value="1"/>
</dbReference>
<keyword evidence="6" id="KW-0695">RNA-directed DNA polymerase</keyword>
<dbReference type="GO" id="GO:0042575">
    <property type="term" value="C:DNA polymerase complex"/>
    <property type="evidence" value="ECO:0007669"/>
    <property type="project" value="UniProtKB-ARBA"/>
</dbReference>
<organism evidence="9 10">
    <name type="scientific">Araneus ventricosus</name>
    <name type="common">Orbweaver spider</name>
    <name type="synonym">Epeira ventricosa</name>
    <dbReference type="NCBI Taxonomy" id="182803"/>
    <lineage>
        <taxon>Eukaryota</taxon>
        <taxon>Metazoa</taxon>
        <taxon>Ecdysozoa</taxon>
        <taxon>Arthropoda</taxon>
        <taxon>Chelicerata</taxon>
        <taxon>Arachnida</taxon>
        <taxon>Araneae</taxon>
        <taxon>Araneomorphae</taxon>
        <taxon>Entelegynae</taxon>
        <taxon>Araneoidea</taxon>
        <taxon>Araneidae</taxon>
        <taxon>Araneus</taxon>
    </lineage>
</organism>
<evidence type="ECO:0000256" key="1">
    <source>
        <dbReference type="ARBA" id="ARBA00022679"/>
    </source>
</evidence>
<dbReference type="InterPro" id="IPR043502">
    <property type="entry name" value="DNA/RNA_pol_sf"/>
</dbReference>
<dbReference type="PANTHER" id="PTHR37984:SF5">
    <property type="entry name" value="PROTEIN NYNRIN-LIKE"/>
    <property type="match status" value="1"/>
</dbReference>
<keyword evidence="5" id="KW-0378">Hydrolase</keyword>
<evidence type="ECO:0000256" key="4">
    <source>
        <dbReference type="ARBA" id="ARBA00022759"/>
    </source>
</evidence>
<dbReference type="InterPro" id="IPR050951">
    <property type="entry name" value="Retrovirus_Pol_polyprotein"/>
</dbReference>
<reference evidence="9 10" key="1">
    <citation type="journal article" date="2019" name="Sci. Rep.">
        <title>Orb-weaving spider Araneus ventricosus genome elucidates the spidroin gene catalogue.</title>
        <authorList>
            <person name="Kono N."/>
            <person name="Nakamura H."/>
            <person name="Ohtoshi R."/>
            <person name="Moran D.A.P."/>
            <person name="Shinohara A."/>
            <person name="Yoshida Y."/>
            <person name="Fujiwara M."/>
            <person name="Mori M."/>
            <person name="Tomita M."/>
            <person name="Arakawa K."/>
        </authorList>
    </citation>
    <scope>NUCLEOTIDE SEQUENCE [LARGE SCALE GENOMIC DNA]</scope>
</reference>
<evidence type="ECO:0000256" key="3">
    <source>
        <dbReference type="ARBA" id="ARBA00022722"/>
    </source>
</evidence>
<dbReference type="InterPro" id="IPR012337">
    <property type="entry name" value="RNaseH-like_sf"/>
</dbReference>